<feature type="transmembrane region" description="Helical" evidence="2">
    <location>
        <begin position="192"/>
        <end position="210"/>
    </location>
</feature>
<name>A0ABY1N020_9ACTN</name>
<feature type="transmembrane region" description="Helical" evidence="2">
    <location>
        <begin position="249"/>
        <end position="274"/>
    </location>
</feature>
<feature type="region of interest" description="Disordered" evidence="1">
    <location>
        <begin position="1"/>
        <end position="63"/>
    </location>
</feature>
<evidence type="ECO:0000256" key="1">
    <source>
        <dbReference type="SAM" id="MobiDB-lite"/>
    </source>
</evidence>
<comment type="caution">
    <text evidence="3">The sequence shown here is derived from an EMBL/GenBank/DDBJ whole genome shotgun (WGS) entry which is preliminary data.</text>
</comment>
<reference evidence="3 4" key="1">
    <citation type="submission" date="2017-05" db="EMBL/GenBank/DDBJ databases">
        <authorList>
            <person name="Varghese N."/>
            <person name="Submissions S."/>
        </authorList>
    </citation>
    <scope>NUCLEOTIDE SEQUENCE [LARGE SCALE GENOMIC DNA]</scope>
    <source>
        <strain evidence="3 4">DSM 45139</strain>
    </source>
</reference>
<evidence type="ECO:0000256" key="2">
    <source>
        <dbReference type="SAM" id="Phobius"/>
    </source>
</evidence>
<evidence type="ECO:0000313" key="3">
    <source>
        <dbReference type="EMBL" id="SMO60509.1"/>
    </source>
</evidence>
<keyword evidence="2" id="KW-0812">Transmembrane</keyword>
<feature type="compositionally biased region" description="Low complexity" evidence="1">
    <location>
        <begin position="23"/>
        <end position="54"/>
    </location>
</feature>
<gene>
    <name evidence="3" type="ORF">SAMN06265174_102577</name>
</gene>
<proteinExistence type="predicted"/>
<organism evidence="3 4">
    <name type="scientific">Dietzia kunjamensis subsp. schimae</name>
    <dbReference type="NCBI Taxonomy" id="498198"/>
    <lineage>
        <taxon>Bacteria</taxon>
        <taxon>Bacillati</taxon>
        <taxon>Actinomycetota</taxon>
        <taxon>Actinomycetes</taxon>
        <taxon>Mycobacteriales</taxon>
        <taxon>Dietziaceae</taxon>
        <taxon>Dietzia</taxon>
    </lineage>
</organism>
<protein>
    <submittedName>
        <fullName evidence="3">Uncharacterized protein</fullName>
    </submittedName>
</protein>
<keyword evidence="2" id="KW-1133">Transmembrane helix</keyword>
<accession>A0ABY1N020</accession>
<evidence type="ECO:0000313" key="4">
    <source>
        <dbReference type="Proteomes" id="UP000315460"/>
    </source>
</evidence>
<dbReference type="RefSeq" id="WP_154829572.1">
    <property type="nucleotide sequence ID" value="NZ_BAAAQH010000005.1"/>
</dbReference>
<sequence>MNQGDQPDGPGPGSSENPTARFPQAGYPAQGAPGPGHPVQGPAPQDDVIGRAPYGPGPGGSAPEQFAASAAVVAGRAAQRVQRMPWQERALRLPGVLAIISGAATLLSCLFPWWALFDRSEGSLVEYSIAPFRGVSASSGSRWSDMAAINTLSQDDLEAAQALTVSVGVALVLAALTLIAGGILVARERMQILGISLVLFGTVLLGYARVPSEILGNVAEATSNVSSTLGGELAMIADLVGSVVPEARFGLGLSTLALTVATLGLVVYVAMIAYRETIRIRRWMA</sequence>
<feature type="transmembrane region" description="Helical" evidence="2">
    <location>
        <begin position="162"/>
        <end position="185"/>
    </location>
</feature>
<dbReference type="Proteomes" id="UP000315460">
    <property type="component" value="Unassembled WGS sequence"/>
</dbReference>
<dbReference type="EMBL" id="FXTG01000002">
    <property type="protein sequence ID" value="SMO60509.1"/>
    <property type="molecule type" value="Genomic_DNA"/>
</dbReference>
<keyword evidence="4" id="KW-1185">Reference proteome</keyword>
<keyword evidence="2" id="KW-0472">Membrane</keyword>
<feature type="transmembrane region" description="Helical" evidence="2">
    <location>
        <begin position="93"/>
        <end position="115"/>
    </location>
</feature>